<accession>A0AAV7PQM7</accession>
<comment type="caution">
    <text evidence="2">The sequence shown here is derived from an EMBL/GenBank/DDBJ whole genome shotgun (WGS) entry which is preliminary data.</text>
</comment>
<gene>
    <name evidence="2" type="ORF">NDU88_006168</name>
</gene>
<evidence type="ECO:0000256" key="1">
    <source>
        <dbReference type="SAM" id="MobiDB-lite"/>
    </source>
</evidence>
<proteinExistence type="predicted"/>
<reference evidence="2" key="1">
    <citation type="journal article" date="2022" name="bioRxiv">
        <title>Sequencing and chromosome-scale assembly of the giantPleurodeles waltlgenome.</title>
        <authorList>
            <person name="Brown T."/>
            <person name="Elewa A."/>
            <person name="Iarovenko S."/>
            <person name="Subramanian E."/>
            <person name="Araus A.J."/>
            <person name="Petzold A."/>
            <person name="Susuki M."/>
            <person name="Suzuki K.-i.T."/>
            <person name="Hayashi T."/>
            <person name="Toyoda A."/>
            <person name="Oliveira C."/>
            <person name="Osipova E."/>
            <person name="Leigh N.D."/>
            <person name="Simon A."/>
            <person name="Yun M.H."/>
        </authorList>
    </citation>
    <scope>NUCLEOTIDE SEQUENCE</scope>
    <source>
        <strain evidence="2">20211129_DDA</strain>
        <tissue evidence="2">Liver</tissue>
    </source>
</reference>
<name>A0AAV7PQM7_PLEWA</name>
<dbReference type="Proteomes" id="UP001066276">
    <property type="component" value="Chromosome 7"/>
</dbReference>
<feature type="region of interest" description="Disordered" evidence="1">
    <location>
        <begin position="85"/>
        <end position="113"/>
    </location>
</feature>
<evidence type="ECO:0000313" key="2">
    <source>
        <dbReference type="EMBL" id="KAJ1127775.1"/>
    </source>
</evidence>
<organism evidence="2 3">
    <name type="scientific">Pleurodeles waltl</name>
    <name type="common">Iberian ribbed newt</name>
    <dbReference type="NCBI Taxonomy" id="8319"/>
    <lineage>
        <taxon>Eukaryota</taxon>
        <taxon>Metazoa</taxon>
        <taxon>Chordata</taxon>
        <taxon>Craniata</taxon>
        <taxon>Vertebrata</taxon>
        <taxon>Euteleostomi</taxon>
        <taxon>Amphibia</taxon>
        <taxon>Batrachia</taxon>
        <taxon>Caudata</taxon>
        <taxon>Salamandroidea</taxon>
        <taxon>Salamandridae</taxon>
        <taxon>Pleurodelinae</taxon>
        <taxon>Pleurodeles</taxon>
    </lineage>
</organism>
<sequence>MWETLRGEEELRDGYSPGLLEPPAQYATWAHVAHNAPRVQRTVEAGDILGRVQEGKPSGHKGLQEVYGDMVAGAQDPQVSERCMQDMEGQEVEQGNQQEDLRNRQKFSTGGQQ</sequence>
<dbReference type="AlphaFoldDB" id="A0AAV7PQM7"/>
<protein>
    <submittedName>
        <fullName evidence="2">Uncharacterized protein</fullName>
    </submittedName>
</protein>
<dbReference type="EMBL" id="JANPWB010000011">
    <property type="protein sequence ID" value="KAJ1127775.1"/>
    <property type="molecule type" value="Genomic_DNA"/>
</dbReference>
<keyword evidence="3" id="KW-1185">Reference proteome</keyword>
<evidence type="ECO:0000313" key="3">
    <source>
        <dbReference type="Proteomes" id="UP001066276"/>
    </source>
</evidence>